<dbReference type="GeneID" id="35597686"/>
<dbReference type="RefSeq" id="XP_023623529.1">
    <property type="nucleotide sequence ID" value="XM_023767761.1"/>
</dbReference>
<dbReference type="GO" id="GO:0003677">
    <property type="term" value="F:DNA binding"/>
    <property type="evidence" value="ECO:0007669"/>
    <property type="project" value="UniProtKB-UniRule"/>
</dbReference>
<dbReference type="CDD" id="cd00084">
    <property type="entry name" value="HMG-box_SF"/>
    <property type="match status" value="1"/>
</dbReference>
<dbReference type="InterPro" id="IPR036910">
    <property type="entry name" value="HMG_box_dom_sf"/>
</dbReference>
<dbReference type="SMART" id="SM00398">
    <property type="entry name" value="HMG"/>
    <property type="match status" value="2"/>
</dbReference>
<dbReference type="PANTHER" id="PTHR48112">
    <property type="entry name" value="HIGH MOBILITY GROUP PROTEIN DSP1"/>
    <property type="match status" value="1"/>
</dbReference>
<dbReference type="GO" id="GO:0005634">
    <property type="term" value="C:nucleus"/>
    <property type="evidence" value="ECO:0007669"/>
    <property type="project" value="UniProtKB-UniRule"/>
</dbReference>
<feature type="DNA-binding region" description="HMG box" evidence="2">
    <location>
        <begin position="255"/>
        <end position="321"/>
    </location>
</feature>
<reference evidence="6 7" key="1">
    <citation type="submission" date="2016-03" db="EMBL/GenBank/DDBJ databases">
        <authorList>
            <person name="Ploux O."/>
        </authorList>
    </citation>
    <scope>NUCLEOTIDE SEQUENCE [LARGE SCALE GENOMIC DNA]</scope>
    <source>
        <strain evidence="6 7">URUG2</strain>
    </source>
</reference>
<dbReference type="InterPro" id="IPR009071">
    <property type="entry name" value="HMG_box_dom"/>
</dbReference>
<evidence type="ECO:0000259" key="5">
    <source>
        <dbReference type="PROSITE" id="PS50118"/>
    </source>
</evidence>
<evidence type="ECO:0000256" key="2">
    <source>
        <dbReference type="PROSITE-ProRule" id="PRU00267"/>
    </source>
</evidence>
<organism evidence="6 7">
    <name type="scientific">Ramularia collo-cygni</name>
    <dbReference type="NCBI Taxonomy" id="112498"/>
    <lineage>
        <taxon>Eukaryota</taxon>
        <taxon>Fungi</taxon>
        <taxon>Dikarya</taxon>
        <taxon>Ascomycota</taxon>
        <taxon>Pezizomycotina</taxon>
        <taxon>Dothideomycetes</taxon>
        <taxon>Dothideomycetidae</taxon>
        <taxon>Mycosphaerellales</taxon>
        <taxon>Mycosphaerellaceae</taxon>
        <taxon>Ramularia</taxon>
    </lineage>
</organism>
<keyword evidence="2" id="KW-0539">Nucleus</keyword>
<evidence type="ECO:0000313" key="6">
    <source>
        <dbReference type="EMBL" id="CZT16636.1"/>
    </source>
</evidence>
<dbReference type="EMBL" id="FJUY01000003">
    <property type="protein sequence ID" value="CZT16636.1"/>
    <property type="molecule type" value="Genomic_DNA"/>
</dbReference>
<proteinExistence type="predicted"/>
<feature type="coiled-coil region" evidence="3">
    <location>
        <begin position="89"/>
        <end position="116"/>
    </location>
</feature>
<keyword evidence="1 2" id="KW-0238">DNA-binding</keyword>
<feature type="compositionally biased region" description="Basic residues" evidence="4">
    <location>
        <begin position="52"/>
        <end position="61"/>
    </location>
</feature>
<gene>
    <name evidence="6" type="ORF">RCC_02471</name>
</gene>
<dbReference type="Gene3D" id="1.10.30.10">
    <property type="entry name" value="High mobility group box domain"/>
    <property type="match status" value="2"/>
</dbReference>
<keyword evidence="7" id="KW-1185">Reference proteome</keyword>
<feature type="domain" description="HMG box" evidence="5">
    <location>
        <begin position="255"/>
        <end position="321"/>
    </location>
</feature>
<name>A0A2D3UZG5_9PEZI</name>
<evidence type="ECO:0000313" key="7">
    <source>
        <dbReference type="Proteomes" id="UP000225277"/>
    </source>
</evidence>
<dbReference type="Proteomes" id="UP000225277">
    <property type="component" value="Unassembled WGS sequence"/>
</dbReference>
<feature type="region of interest" description="Disordered" evidence="4">
    <location>
        <begin position="40"/>
        <end position="72"/>
    </location>
</feature>
<evidence type="ECO:0000256" key="1">
    <source>
        <dbReference type="ARBA" id="ARBA00023125"/>
    </source>
</evidence>
<dbReference type="STRING" id="112498.A0A2D3UZG5"/>
<accession>A0A2D3UZG5</accession>
<protein>
    <recommendedName>
        <fullName evidence="5">HMG box domain-containing protein</fullName>
    </recommendedName>
</protein>
<dbReference type="PROSITE" id="PS50118">
    <property type="entry name" value="HMG_BOX_2"/>
    <property type="match status" value="1"/>
</dbReference>
<dbReference type="SUPFAM" id="SSF47095">
    <property type="entry name" value="HMG-box"/>
    <property type="match status" value="2"/>
</dbReference>
<dbReference type="AlphaFoldDB" id="A0A2D3UZG5"/>
<evidence type="ECO:0000256" key="4">
    <source>
        <dbReference type="SAM" id="MobiDB-lite"/>
    </source>
</evidence>
<dbReference type="InterPro" id="IPR050342">
    <property type="entry name" value="HMGB"/>
</dbReference>
<evidence type="ECO:0000256" key="3">
    <source>
        <dbReference type="SAM" id="Coils"/>
    </source>
</evidence>
<sequence length="337" mass="37666">MIGRTMLRWPASTRVLSTALPHTAPVSTRILAIRTYATPGRPKSVVGEPSRPVKRAVKRAAAKPADGTSAAEKKLAASKRKAAAKKSQIVLTEEQKAEQKERLAKAQAAMKERQTKQKADAKKRVEKDRAVVLKKLALDPPSRYKPSAYTCFTSEKIKASGSLTDEDGRKHALGDRMRSVAAEWKALGPADIEHYNHIARLKTEAANAAYKRYVESYTPEQIRQANAARKQLNKKNPTKAGKGLKYREIQDERIVTRPRNSFILFALSRLPSADFKNILAKDRMQLIGKEWNALSADEKAKFEELAKQDKTRYLEEFKNTYGYEYGTEIKSPVAAAA</sequence>
<dbReference type="OrthoDB" id="1919336at2759"/>
<dbReference type="Pfam" id="PF00505">
    <property type="entry name" value="HMG_box"/>
    <property type="match status" value="1"/>
</dbReference>
<keyword evidence="3" id="KW-0175">Coiled coil</keyword>